<evidence type="ECO:0000256" key="1">
    <source>
        <dbReference type="ARBA" id="ARBA00005336"/>
    </source>
</evidence>
<dbReference type="InterPro" id="IPR019800">
    <property type="entry name" value="Glyco_hydro_3_AS"/>
</dbReference>
<proteinExistence type="inferred from homology"/>
<evidence type="ECO:0000259" key="6">
    <source>
        <dbReference type="SMART" id="SM01217"/>
    </source>
</evidence>
<dbReference type="InterPro" id="IPR001764">
    <property type="entry name" value="Glyco_hydro_3_N"/>
</dbReference>
<dbReference type="PROSITE" id="PS00775">
    <property type="entry name" value="GLYCOSYL_HYDROL_F3"/>
    <property type="match status" value="1"/>
</dbReference>
<sequence length="761" mass="84192">MNSIFKNTLVSVLFIAGCTFAYGAAPVAASLIGSNNIPIYLDNSQPIEKRVEDALSRMSLDEKIAIIHAQSKFSAPGVKRLGIPDFWTDDGPHGVRPDVLWDEWEQAGQTNDSCVAFPALTCLTATWNPSLSLLYGQSLGEEALYRGKDMILGPGVNIYRTPLNGRNFEYMGEDPWLASTMVVPYVIGLQQNGVASCVKHYALNNDEEHRHQVNVKVSDRALHEIYLPAFKAAVQKGHAWGIMGAYNLYKNQHNCHNEILLNRILKQDWKFDGVVVSDWGGTHKTDEAITNGLDMEFGTWTDGLTMGKTNAYDSYYLADAYKRLILEGKFTETELNDKVRRVLRLHFRTTMAPKANRGFLCSENHYEAARKIATEGIVLLQNKDNVLPISPISSKNSTPKLLVVGENAIKMMTVGGGSSSLKVQRETSPLDGLKARLGSTMQIIYERGYVGDITGDYNGVTTGQNLTENRSEQQLINDAVAKAKGADYVVVFGGLNKSDYQDCEGHDRKSYDLPYAQNKLVEALAKANRNLVFVNISGNAVAMPWKDKVSAIVQGWYIGSEAGNALADILTGDVNPSGKLPFTWPAKLNDVGAHALNTYPGTWREGEKIIDEEYKEGIYVGYRWVDKAKTKPLFAFGHGLSYTTFKMSDLRLDKSVKTADDSLRVTVIVKNTGNRAGKEVVQLYIRDNDASVDRPLKELKGCAKVSLEPGQQQNVSITIGKDAMSFYDETAQKWTCEPGKFAVLVGNSSDNLKLKKQFTLK</sequence>
<dbReference type="EC" id="3.2.1.21" evidence="7"/>
<feature type="domain" description="Fibronectin type III-like" evidence="6">
    <location>
        <begin position="679"/>
        <end position="749"/>
    </location>
</feature>
<name>D1Q013_9BACT</name>
<organism evidence="7 8">
    <name type="scientific">Hallella bergensis DSM 17361</name>
    <dbReference type="NCBI Taxonomy" id="585502"/>
    <lineage>
        <taxon>Bacteria</taxon>
        <taxon>Pseudomonadati</taxon>
        <taxon>Bacteroidota</taxon>
        <taxon>Bacteroidia</taxon>
        <taxon>Bacteroidales</taxon>
        <taxon>Prevotellaceae</taxon>
        <taxon>Hallella</taxon>
    </lineage>
</organism>
<dbReference type="InterPro" id="IPR036881">
    <property type="entry name" value="Glyco_hydro_3_C_sf"/>
</dbReference>
<gene>
    <name evidence="7" type="ORF">HMPREF0645_2548</name>
</gene>
<evidence type="ECO:0000256" key="4">
    <source>
        <dbReference type="RuleBase" id="RU361161"/>
    </source>
</evidence>
<dbReference type="GO" id="GO:0008422">
    <property type="term" value="F:beta-glucosidase activity"/>
    <property type="evidence" value="ECO:0007669"/>
    <property type="project" value="UniProtKB-EC"/>
</dbReference>
<comment type="similarity">
    <text evidence="1 4">Belongs to the glycosyl hydrolase 3 family.</text>
</comment>
<dbReference type="PROSITE" id="PS51257">
    <property type="entry name" value="PROKAR_LIPOPROTEIN"/>
    <property type="match status" value="1"/>
</dbReference>
<protein>
    <submittedName>
        <fullName evidence="7">Glycosyl hydrolase family 3 N-terminal domain protein</fullName>
        <ecNumber evidence="7">3.2.1.21</ecNumber>
    </submittedName>
</protein>
<dbReference type="SUPFAM" id="SSF51445">
    <property type="entry name" value="(Trans)glycosidases"/>
    <property type="match status" value="1"/>
</dbReference>
<dbReference type="SUPFAM" id="SSF52279">
    <property type="entry name" value="Beta-D-glucan exohydrolase, C-terminal domain"/>
    <property type="match status" value="1"/>
</dbReference>
<dbReference type="GO" id="GO:0005975">
    <property type="term" value="P:carbohydrate metabolic process"/>
    <property type="evidence" value="ECO:0007669"/>
    <property type="project" value="InterPro"/>
</dbReference>
<dbReference type="Gene3D" id="2.60.40.10">
    <property type="entry name" value="Immunoglobulins"/>
    <property type="match status" value="1"/>
</dbReference>
<dbReference type="Pfam" id="PF14310">
    <property type="entry name" value="Fn3-like"/>
    <property type="match status" value="1"/>
</dbReference>
<comment type="caution">
    <text evidence="7">The sequence shown here is derived from an EMBL/GenBank/DDBJ whole genome shotgun (WGS) entry which is preliminary data.</text>
</comment>
<accession>D1Q013</accession>
<keyword evidence="4 7" id="KW-0326">Glycosidase</keyword>
<dbReference type="AlphaFoldDB" id="D1Q013"/>
<feature type="chain" id="PRO_5003026841" evidence="5">
    <location>
        <begin position="22"/>
        <end position="761"/>
    </location>
</feature>
<evidence type="ECO:0000313" key="7">
    <source>
        <dbReference type="EMBL" id="EFA43027.1"/>
    </source>
</evidence>
<dbReference type="Pfam" id="PF01915">
    <property type="entry name" value="Glyco_hydro_3_C"/>
    <property type="match status" value="1"/>
</dbReference>
<keyword evidence="5" id="KW-0732">Signal</keyword>
<dbReference type="InterPro" id="IPR026891">
    <property type="entry name" value="Fn3-like"/>
</dbReference>
<dbReference type="InterPro" id="IPR050288">
    <property type="entry name" value="Cellulose_deg_GH3"/>
</dbReference>
<evidence type="ECO:0000313" key="8">
    <source>
        <dbReference type="Proteomes" id="UP000003160"/>
    </source>
</evidence>
<dbReference type="PRINTS" id="PR00133">
    <property type="entry name" value="GLHYDRLASE3"/>
</dbReference>
<dbReference type="eggNOG" id="COG1472">
    <property type="taxonomic scope" value="Bacteria"/>
</dbReference>
<dbReference type="FunFam" id="2.60.40.10:FF:000495">
    <property type="entry name" value="Periplasmic beta-glucosidase"/>
    <property type="match status" value="1"/>
</dbReference>
<evidence type="ECO:0000256" key="2">
    <source>
        <dbReference type="ARBA" id="ARBA00022801"/>
    </source>
</evidence>
<reference evidence="7 8" key="1">
    <citation type="submission" date="2009-10" db="EMBL/GenBank/DDBJ databases">
        <authorList>
            <person name="Qin X."/>
            <person name="Bachman B."/>
            <person name="Battles P."/>
            <person name="Bell A."/>
            <person name="Bess C."/>
            <person name="Bickham C."/>
            <person name="Chaboub L."/>
            <person name="Chen D."/>
            <person name="Coyle M."/>
            <person name="Deiros D.R."/>
            <person name="Dinh H."/>
            <person name="Forbes L."/>
            <person name="Fowler G."/>
            <person name="Francisco L."/>
            <person name="Fu Q."/>
            <person name="Gubbala S."/>
            <person name="Hale W."/>
            <person name="Han Y."/>
            <person name="Hemphill L."/>
            <person name="Highlander S.K."/>
            <person name="Hirani K."/>
            <person name="Hogues M."/>
            <person name="Jackson L."/>
            <person name="Jakkamsetti A."/>
            <person name="Javaid M."/>
            <person name="Jiang H."/>
            <person name="Korchina V."/>
            <person name="Kovar C."/>
            <person name="Lara F."/>
            <person name="Lee S."/>
            <person name="Mata R."/>
            <person name="Mathew T."/>
            <person name="Moen C."/>
            <person name="Morales K."/>
            <person name="Munidasa M."/>
            <person name="Nazareth L."/>
            <person name="Ngo R."/>
            <person name="Nguyen L."/>
            <person name="Okwuonu G."/>
            <person name="Ongeri F."/>
            <person name="Patil S."/>
            <person name="Petrosino J."/>
            <person name="Pham C."/>
            <person name="Pham P."/>
            <person name="Pu L.-L."/>
            <person name="Puazo M."/>
            <person name="Raj R."/>
            <person name="Reid J."/>
            <person name="Rouhana J."/>
            <person name="Saada N."/>
            <person name="Shang Y."/>
            <person name="Simmons D."/>
            <person name="Thornton R."/>
            <person name="Warren J."/>
            <person name="Weissenberger G."/>
            <person name="Zhang J."/>
            <person name="Zhang L."/>
            <person name="Zhou C."/>
            <person name="Zhu D."/>
            <person name="Muzny D."/>
            <person name="Worley K."/>
            <person name="Gibbs R."/>
        </authorList>
    </citation>
    <scope>NUCLEOTIDE SEQUENCE [LARGE SCALE GENOMIC DNA]</scope>
    <source>
        <strain evidence="7 8">DSM 17361</strain>
    </source>
</reference>
<dbReference type="InterPro" id="IPR013783">
    <property type="entry name" value="Ig-like_fold"/>
</dbReference>
<dbReference type="PANTHER" id="PTHR42715:SF10">
    <property type="entry name" value="BETA-GLUCOSIDASE"/>
    <property type="match status" value="1"/>
</dbReference>
<dbReference type="InterPro" id="IPR036962">
    <property type="entry name" value="Glyco_hydro_3_N_sf"/>
</dbReference>
<dbReference type="InterPro" id="IPR002772">
    <property type="entry name" value="Glyco_hydro_3_C"/>
</dbReference>
<dbReference type="RefSeq" id="WP_007174943.1">
    <property type="nucleotide sequence ID" value="NZ_GG704783.1"/>
</dbReference>
<keyword evidence="2 4" id="KW-0378">Hydrolase</keyword>
<keyword evidence="8" id="KW-1185">Reference proteome</keyword>
<dbReference type="Gene3D" id="3.40.50.1700">
    <property type="entry name" value="Glycoside hydrolase family 3 C-terminal domain"/>
    <property type="match status" value="1"/>
</dbReference>
<dbReference type="Gene3D" id="3.20.20.300">
    <property type="entry name" value="Glycoside hydrolase, family 3, N-terminal domain"/>
    <property type="match status" value="1"/>
</dbReference>
<evidence type="ECO:0000256" key="5">
    <source>
        <dbReference type="SAM" id="SignalP"/>
    </source>
</evidence>
<dbReference type="InterPro" id="IPR017853">
    <property type="entry name" value="GH"/>
</dbReference>
<feature type="signal peptide" evidence="5">
    <location>
        <begin position="1"/>
        <end position="21"/>
    </location>
</feature>
<dbReference type="Pfam" id="PF00933">
    <property type="entry name" value="Glyco_hydro_3"/>
    <property type="match status" value="1"/>
</dbReference>
<dbReference type="EMBL" id="ACKS01000103">
    <property type="protein sequence ID" value="EFA43027.1"/>
    <property type="molecule type" value="Genomic_DNA"/>
</dbReference>
<dbReference type="SMART" id="SM01217">
    <property type="entry name" value="Fn3_like"/>
    <property type="match status" value="1"/>
</dbReference>
<dbReference type="PANTHER" id="PTHR42715">
    <property type="entry name" value="BETA-GLUCOSIDASE"/>
    <property type="match status" value="1"/>
</dbReference>
<evidence type="ECO:0000256" key="3">
    <source>
        <dbReference type="ARBA" id="ARBA00023277"/>
    </source>
</evidence>
<dbReference type="Proteomes" id="UP000003160">
    <property type="component" value="Unassembled WGS sequence"/>
</dbReference>
<dbReference type="HOGENOM" id="CLU_004542_4_1_10"/>
<keyword evidence="3" id="KW-0119">Carbohydrate metabolism</keyword>